<dbReference type="PANTHER" id="PTHR11777:SF9">
    <property type="entry name" value="ALANINE--TRNA LIGASE, CYTOPLASMIC"/>
    <property type="match status" value="1"/>
</dbReference>
<dbReference type="SUPFAM" id="SSF101353">
    <property type="entry name" value="Putative anticodon-binding domain of alanyl-tRNA synthetase (AlaRS)"/>
    <property type="match status" value="1"/>
</dbReference>
<dbReference type="InterPro" id="IPR018163">
    <property type="entry name" value="Thr/Ala-tRNA-synth_IIc_edit"/>
</dbReference>
<dbReference type="Proteomes" id="UP000721442">
    <property type="component" value="Unassembled WGS sequence"/>
</dbReference>
<reference evidence="13" key="2">
    <citation type="journal article" date="2021" name="PeerJ">
        <title>Extensive microbial diversity within the chicken gut microbiome revealed by metagenomics and culture.</title>
        <authorList>
            <person name="Gilroy R."/>
            <person name="Ravi A."/>
            <person name="Getino M."/>
            <person name="Pursley I."/>
            <person name="Horton D.L."/>
            <person name="Alikhan N.F."/>
            <person name="Baker D."/>
            <person name="Gharbi K."/>
            <person name="Hall N."/>
            <person name="Watson M."/>
            <person name="Adriaenssens E.M."/>
            <person name="Foster-Nyarko E."/>
            <person name="Jarju S."/>
            <person name="Secka A."/>
            <person name="Antonio M."/>
            <person name="Oren A."/>
            <person name="Chaudhuri R.R."/>
            <person name="La Ragione R."/>
            <person name="Hildebrand F."/>
            <person name="Pallen M.J."/>
        </authorList>
    </citation>
    <scope>NUCLEOTIDE SEQUENCE</scope>
    <source>
        <strain evidence="13">B1-16210</strain>
    </source>
</reference>
<gene>
    <name evidence="11 13" type="primary">alaS</name>
    <name evidence="13" type="ORF">IAC77_03245</name>
</gene>
<dbReference type="InterPro" id="IPR012947">
    <property type="entry name" value="tRNA_SAD"/>
</dbReference>
<evidence type="ECO:0000256" key="1">
    <source>
        <dbReference type="ARBA" id="ARBA00008226"/>
    </source>
</evidence>
<keyword evidence="10 11" id="KW-0030">Aminoacyl-tRNA synthetase</keyword>
<reference evidence="13" key="1">
    <citation type="submission" date="2020-10" db="EMBL/GenBank/DDBJ databases">
        <authorList>
            <person name="Gilroy R."/>
        </authorList>
    </citation>
    <scope>NUCLEOTIDE SEQUENCE</scope>
    <source>
        <strain evidence="13">B1-16210</strain>
    </source>
</reference>
<dbReference type="FunFam" id="3.30.930.10:FF:000004">
    <property type="entry name" value="Alanine--tRNA ligase"/>
    <property type="match status" value="1"/>
</dbReference>
<dbReference type="GO" id="GO:0004813">
    <property type="term" value="F:alanine-tRNA ligase activity"/>
    <property type="evidence" value="ECO:0007669"/>
    <property type="project" value="UniProtKB-UniRule"/>
</dbReference>
<comment type="catalytic activity">
    <reaction evidence="11">
        <text>tRNA(Ala) + L-alanine + ATP = L-alanyl-tRNA(Ala) + AMP + diphosphate</text>
        <dbReference type="Rhea" id="RHEA:12540"/>
        <dbReference type="Rhea" id="RHEA-COMP:9657"/>
        <dbReference type="Rhea" id="RHEA-COMP:9923"/>
        <dbReference type="ChEBI" id="CHEBI:30616"/>
        <dbReference type="ChEBI" id="CHEBI:33019"/>
        <dbReference type="ChEBI" id="CHEBI:57972"/>
        <dbReference type="ChEBI" id="CHEBI:78442"/>
        <dbReference type="ChEBI" id="CHEBI:78497"/>
        <dbReference type="ChEBI" id="CHEBI:456215"/>
        <dbReference type="EC" id="6.1.1.7"/>
    </reaction>
</comment>
<evidence type="ECO:0000256" key="9">
    <source>
        <dbReference type="ARBA" id="ARBA00022917"/>
    </source>
</evidence>
<comment type="domain">
    <text evidence="11">Consists of three domains; the N-terminal catalytic domain, the editing domain and the C-terminal C-Ala domain. The editing domain removes incorrectly charged amino acids, while the C-Ala domain, along with tRNA(Ala), serves as a bridge to cooperatively bring together the editing and aminoacylation centers thus stimulating deacylation of misacylated tRNAs.</text>
</comment>
<proteinExistence type="inferred from homology"/>
<dbReference type="PROSITE" id="PS50860">
    <property type="entry name" value="AA_TRNA_LIGASE_II_ALA"/>
    <property type="match status" value="1"/>
</dbReference>
<evidence type="ECO:0000256" key="7">
    <source>
        <dbReference type="ARBA" id="ARBA00022840"/>
    </source>
</evidence>
<dbReference type="Pfam" id="PF07973">
    <property type="entry name" value="tRNA_SAD"/>
    <property type="match status" value="1"/>
</dbReference>
<evidence type="ECO:0000256" key="2">
    <source>
        <dbReference type="ARBA" id="ARBA00022555"/>
    </source>
</evidence>
<evidence type="ECO:0000313" key="13">
    <source>
        <dbReference type="EMBL" id="MBO8407449.1"/>
    </source>
</evidence>
<dbReference type="SUPFAM" id="SSF55186">
    <property type="entry name" value="ThrRS/AlaRS common domain"/>
    <property type="match status" value="1"/>
</dbReference>
<name>A0A940ICE2_9PROT</name>
<dbReference type="GO" id="GO:0002161">
    <property type="term" value="F:aminoacyl-tRNA deacylase activity"/>
    <property type="evidence" value="ECO:0007669"/>
    <property type="project" value="TreeGrafter"/>
</dbReference>
<dbReference type="InterPro" id="IPR023033">
    <property type="entry name" value="Ala_tRNA_ligase_euk/bac"/>
</dbReference>
<dbReference type="Gene3D" id="3.30.54.20">
    <property type="match status" value="1"/>
</dbReference>
<keyword evidence="5 11" id="KW-0547">Nucleotide-binding</keyword>
<evidence type="ECO:0000256" key="8">
    <source>
        <dbReference type="ARBA" id="ARBA00022884"/>
    </source>
</evidence>
<dbReference type="GO" id="GO:0006419">
    <property type="term" value="P:alanyl-tRNA aminoacylation"/>
    <property type="evidence" value="ECO:0007669"/>
    <property type="project" value="UniProtKB-UniRule"/>
</dbReference>
<keyword evidence="8 11" id="KW-0694">RNA-binding</keyword>
<dbReference type="InterPro" id="IPR050058">
    <property type="entry name" value="Ala-tRNA_ligase"/>
</dbReference>
<feature type="binding site" evidence="11">
    <location>
        <position position="545"/>
    </location>
    <ligand>
        <name>Zn(2+)</name>
        <dbReference type="ChEBI" id="CHEBI:29105"/>
    </ligand>
</feature>
<accession>A0A940ICE2</accession>
<dbReference type="Gene3D" id="3.30.930.10">
    <property type="entry name" value="Bira Bifunctional Protein, Domain 2"/>
    <property type="match status" value="1"/>
</dbReference>
<dbReference type="Pfam" id="PF01411">
    <property type="entry name" value="tRNA-synt_2c"/>
    <property type="match status" value="1"/>
</dbReference>
<dbReference type="GO" id="GO:0000049">
    <property type="term" value="F:tRNA binding"/>
    <property type="evidence" value="ECO:0007669"/>
    <property type="project" value="UniProtKB-KW"/>
</dbReference>
<comment type="subcellular location">
    <subcellularLocation>
        <location evidence="11">Cytoplasm</location>
    </subcellularLocation>
</comment>
<dbReference type="EMBL" id="JADINE010000041">
    <property type="protein sequence ID" value="MBO8407449.1"/>
    <property type="molecule type" value="Genomic_DNA"/>
</dbReference>
<keyword evidence="4 11" id="KW-0479">Metal-binding</keyword>
<feature type="binding site" evidence="11">
    <location>
        <position position="549"/>
    </location>
    <ligand>
        <name>Zn(2+)</name>
        <dbReference type="ChEBI" id="CHEBI:29105"/>
    </ligand>
</feature>
<dbReference type="GO" id="GO:0008270">
    <property type="term" value="F:zinc ion binding"/>
    <property type="evidence" value="ECO:0007669"/>
    <property type="project" value="UniProtKB-UniRule"/>
</dbReference>
<evidence type="ECO:0000256" key="11">
    <source>
        <dbReference type="HAMAP-Rule" id="MF_00036"/>
    </source>
</evidence>
<dbReference type="SUPFAM" id="SSF55681">
    <property type="entry name" value="Class II aaRS and biotin synthetases"/>
    <property type="match status" value="1"/>
</dbReference>
<dbReference type="FunFam" id="3.30.980.10:FF:000004">
    <property type="entry name" value="Alanine--tRNA ligase, cytoplasmic"/>
    <property type="match status" value="1"/>
</dbReference>
<evidence type="ECO:0000256" key="3">
    <source>
        <dbReference type="ARBA" id="ARBA00022598"/>
    </source>
</evidence>
<dbReference type="Gene3D" id="3.30.980.10">
    <property type="entry name" value="Threonyl-trna Synthetase, Chain A, domain 2"/>
    <property type="match status" value="1"/>
</dbReference>
<dbReference type="AlphaFoldDB" id="A0A940ICE2"/>
<dbReference type="InterPro" id="IPR018164">
    <property type="entry name" value="Ala-tRNA-synth_IIc_N"/>
</dbReference>
<dbReference type="SUPFAM" id="SSF50447">
    <property type="entry name" value="Translation proteins"/>
    <property type="match status" value="1"/>
</dbReference>
<dbReference type="GO" id="GO:0005524">
    <property type="term" value="F:ATP binding"/>
    <property type="evidence" value="ECO:0007669"/>
    <property type="project" value="UniProtKB-UniRule"/>
</dbReference>
<comment type="cofactor">
    <cofactor evidence="11">
        <name>Zn(2+)</name>
        <dbReference type="ChEBI" id="CHEBI:29105"/>
    </cofactor>
    <text evidence="11">Binds 1 zinc ion per subunit.</text>
</comment>
<evidence type="ECO:0000256" key="6">
    <source>
        <dbReference type="ARBA" id="ARBA00022833"/>
    </source>
</evidence>
<evidence type="ECO:0000313" key="14">
    <source>
        <dbReference type="Proteomes" id="UP000721442"/>
    </source>
</evidence>
<dbReference type="HAMAP" id="MF_00036_B">
    <property type="entry name" value="Ala_tRNA_synth_B"/>
    <property type="match status" value="1"/>
</dbReference>
<dbReference type="SMART" id="SM00863">
    <property type="entry name" value="tRNA_SAD"/>
    <property type="match status" value="1"/>
</dbReference>
<keyword evidence="7 11" id="KW-0067">ATP-binding</keyword>
<evidence type="ECO:0000256" key="10">
    <source>
        <dbReference type="ARBA" id="ARBA00023146"/>
    </source>
</evidence>
<comment type="similarity">
    <text evidence="1 11">Belongs to the class-II aminoacyl-tRNA synthetase family.</text>
</comment>
<feature type="binding site" evidence="11">
    <location>
        <position position="647"/>
    </location>
    <ligand>
        <name>Zn(2+)</name>
        <dbReference type="ChEBI" id="CHEBI:29105"/>
    </ligand>
</feature>
<dbReference type="FunFam" id="3.30.54.20:FF:000001">
    <property type="entry name" value="Alanine--tRNA ligase"/>
    <property type="match status" value="1"/>
</dbReference>
<dbReference type="InterPro" id="IPR009000">
    <property type="entry name" value="Transl_B-barrel_sf"/>
</dbReference>
<feature type="binding site" evidence="11">
    <location>
        <position position="651"/>
    </location>
    <ligand>
        <name>Zn(2+)</name>
        <dbReference type="ChEBI" id="CHEBI:29105"/>
    </ligand>
</feature>
<dbReference type="CDD" id="cd00673">
    <property type="entry name" value="AlaRS_core"/>
    <property type="match status" value="1"/>
</dbReference>
<keyword evidence="9 11" id="KW-0648">Protein biosynthesis</keyword>
<keyword evidence="2 11" id="KW-0820">tRNA-binding</keyword>
<evidence type="ECO:0000256" key="4">
    <source>
        <dbReference type="ARBA" id="ARBA00022723"/>
    </source>
</evidence>
<dbReference type="PANTHER" id="PTHR11777">
    <property type="entry name" value="ALANYL-TRNA SYNTHETASE"/>
    <property type="match status" value="1"/>
</dbReference>
<dbReference type="InterPro" id="IPR018162">
    <property type="entry name" value="Ala-tRNA-ligase_IIc_anticod-bd"/>
</dbReference>
<dbReference type="InterPro" id="IPR018165">
    <property type="entry name" value="Ala-tRNA-synth_IIc_core"/>
</dbReference>
<dbReference type="InterPro" id="IPR002318">
    <property type="entry name" value="Ala-tRNA-lgiase_IIc"/>
</dbReference>
<dbReference type="InterPro" id="IPR045864">
    <property type="entry name" value="aa-tRNA-synth_II/BPL/LPL"/>
</dbReference>
<feature type="domain" description="Alanyl-transfer RNA synthetases family profile" evidence="12">
    <location>
        <begin position="1"/>
        <end position="685"/>
    </location>
</feature>
<evidence type="ECO:0000256" key="5">
    <source>
        <dbReference type="ARBA" id="ARBA00022741"/>
    </source>
</evidence>
<comment type="function">
    <text evidence="11">Catalyzes the attachment of alanine to tRNA(Ala) in a two-step reaction: alanine is first activated by ATP to form Ala-AMP and then transferred to the acceptor end of tRNA(Ala). Also edits incorrectly charged Ser-tRNA(Ala) and Gly-tRNA(Ala) via its editing domain.</text>
</comment>
<dbReference type="PRINTS" id="PR00980">
    <property type="entry name" value="TRNASYNTHALA"/>
</dbReference>
<keyword evidence="11" id="KW-0963">Cytoplasm</keyword>
<comment type="caution">
    <text evidence="13">The sequence shown here is derived from an EMBL/GenBank/DDBJ whole genome shotgun (WGS) entry which is preliminary data.</text>
</comment>
<dbReference type="GO" id="GO:0005737">
    <property type="term" value="C:cytoplasm"/>
    <property type="evidence" value="ECO:0007669"/>
    <property type="project" value="UniProtKB-SubCell"/>
</dbReference>
<keyword evidence="3 11" id="KW-0436">Ligase</keyword>
<organism evidence="13 14">
    <name type="scientific">Candidatus Enterousia excrementavium</name>
    <dbReference type="NCBI Taxonomy" id="2840789"/>
    <lineage>
        <taxon>Bacteria</taxon>
        <taxon>Pseudomonadati</taxon>
        <taxon>Pseudomonadota</taxon>
        <taxon>Alphaproteobacteria</taxon>
        <taxon>Candidatus Enterousia</taxon>
    </lineage>
</organism>
<dbReference type="EC" id="6.1.1.7" evidence="11"/>
<dbReference type="NCBIfam" id="TIGR00344">
    <property type="entry name" value="alaS"/>
    <property type="match status" value="1"/>
</dbReference>
<dbReference type="Gene3D" id="2.40.30.130">
    <property type="match status" value="1"/>
</dbReference>
<evidence type="ECO:0000259" key="12">
    <source>
        <dbReference type="PROSITE" id="PS50860"/>
    </source>
</evidence>
<keyword evidence="6 11" id="KW-0862">Zinc</keyword>
<protein>
    <recommendedName>
        <fullName evidence="11">Alanine--tRNA ligase</fullName>
        <ecNumber evidence="11">6.1.1.7</ecNumber>
    </recommendedName>
    <alternativeName>
        <fullName evidence="11">Alanyl-tRNA synthetase</fullName>
        <shortName evidence="11">AlaRS</shortName>
    </alternativeName>
</protein>
<sequence>MKYNDIRKTFLDYFESHGHKIVPSASLIPNDPTLLFTVAGMVPWKGILQGTEPAFAPRVADVQKCIRAGGKHNDLDEVGFDGRHHTFFEMLGNWSFGDYFKAGAIEMSWDLLTNVLKLDPARLRVTTHVTDEESTEIWRRVAGKEAIRMGDKDNWWSAGDTGPCGPCTEIFYDFGEEFENEDDRWVEIWNDVFMQYDRDANGNLTPLPKQNVDTGGGLERWAALLQNKADNYDTDLFVNLINATQDIVGVKKTPENTPSFKIIADHLRAVGFAIADGVIPSNTDRGYVIRRILRRAMRHGQMLGHRGALLSKLYPALITEMGEAYPELAREENRVVEIIENEENAFADMLQNGMKLLDIEIPKVQNGVLPGEIAFKLFDTYGFPLDLTQMILREKNIDVDVAGFERAMAEQKERSRANTKGTRTLWESQTELPATDDHYKYAPDANLTSTVLAILHDGEFVQSAKSGDEVEVALDKTNFYGTQGGQVGDAGELVANGTAIMTVAEAARVDNVVIHKGVLTGDLSVGDTVQTKINAAARQQTARAHTATHLLQAALRHVLNEDVEQRGSKVSPDSVRFDFSFGRAMTAEEKQAVEDLVNKWIADDMPVAHEEMSIDDAKKRGAMALFGEKYGDVVKVISAGDVSCELCGGTHVYHTGEIIHARVNKEKSISSGIRRITMSVGTLAE</sequence>